<dbReference type="GO" id="GO:0072527">
    <property type="term" value="P:pyrimidine-containing compound metabolic process"/>
    <property type="evidence" value="ECO:0007669"/>
    <property type="project" value="UniProtKB-ARBA"/>
</dbReference>
<dbReference type="AlphaFoldDB" id="A0A0B9A0L5"/>
<evidence type="ECO:0000259" key="2">
    <source>
        <dbReference type="PROSITE" id="PS51747"/>
    </source>
</evidence>
<dbReference type="OrthoDB" id="9795347at2"/>
<dbReference type="GO" id="GO:0005829">
    <property type="term" value="C:cytosol"/>
    <property type="evidence" value="ECO:0007669"/>
    <property type="project" value="TreeGrafter"/>
</dbReference>
<dbReference type="Gene3D" id="3.40.140.10">
    <property type="entry name" value="Cytidine Deaminase, domain 2"/>
    <property type="match status" value="1"/>
</dbReference>
<comment type="caution">
    <text evidence="3">The sequence shown here is derived from an EMBL/GenBank/DDBJ whole genome shotgun (WGS) entry which is preliminary data.</text>
</comment>
<dbReference type="EMBL" id="JTJZ01000019">
    <property type="protein sequence ID" value="KHS52312.1"/>
    <property type="molecule type" value="Genomic_DNA"/>
</dbReference>
<sequence length="240" mass="25939">MDLFDSELRVIAAAEELVRGLKPNENHTVVAAAMDTAGRIHTGVNVHHFTGGPCAELFAIGAAAAANAGPLVTIVAVGDQGRGLLAPCGRCRQVFLDLHPDALVIVPDDTTGKPSIATVPALLPHSYRHPDSAPTRLLRLHARYFDAVEDGTKTLTVRWNEGHRTGAALAYFENTEHSTFPVEVTSVMVKRLDELEPEDLDLTQPGGLERYIANLRGHYPAMPADANVEVVRFRRTAADI</sequence>
<dbReference type="SUPFAM" id="SSF88697">
    <property type="entry name" value="PUA domain-like"/>
    <property type="match status" value="1"/>
</dbReference>
<comment type="similarity">
    <text evidence="1">Belongs to the cytidine and deoxycytidylate deaminase family.</text>
</comment>
<organism evidence="3 4">
    <name type="scientific">Brevibacterium linens</name>
    <dbReference type="NCBI Taxonomy" id="1703"/>
    <lineage>
        <taxon>Bacteria</taxon>
        <taxon>Bacillati</taxon>
        <taxon>Actinomycetota</taxon>
        <taxon>Actinomycetes</taxon>
        <taxon>Micrococcales</taxon>
        <taxon>Brevibacteriaceae</taxon>
        <taxon>Brevibacterium</taxon>
    </lineage>
</organism>
<name>A0A0B9A0L5_BRELN</name>
<dbReference type="RefSeq" id="WP_039209697.1">
    <property type="nucleotide sequence ID" value="NZ_JTJZ01000019.1"/>
</dbReference>
<dbReference type="PROSITE" id="PS51747">
    <property type="entry name" value="CYT_DCMP_DEAMINASES_2"/>
    <property type="match status" value="1"/>
</dbReference>
<dbReference type="SUPFAM" id="SSF53927">
    <property type="entry name" value="Cytidine deaminase-like"/>
    <property type="match status" value="1"/>
</dbReference>
<dbReference type="InterPro" id="IPR016193">
    <property type="entry name" value="Cytidine_deaminase-like"/>
</dbReference>
<gene>
    <name evidence="3" type="ORF">AE0388_1962</name>
</gene>
<feature type="domain" description="CMP/dCMP-type deaminase" evidence="2">
    <location>
        <begin position="4"/>
        <end position="130"/>
    </location>
</feature>
<dbReference type="InterPro" id="IPR002125">
    <property type="entry name" value="CMP_dCMP_dom"/>
</dbReference>
<dbReference type="Pfam" id="PF04266">
    <property type="entry name" value="ASCH"/>
    <property type="match status" value="1"/>
</dbReference>
<dbReference type="PANTHER" id="PTHR11644">
    <property type="entry name" value="CYTIDINE DEAMINASE"/>
    <property type="match status" value="1"/>
</dbReference>
<dbReference type="GO" id="GO:0008270">
    <property type="term" value="F:zinc ion binding"/>
    <property type="evidence" value="ECO:0007669"/>
    <property type="project" value="TreeGrafter"/>
</dbReference>
<dbReference type="Pfam" id="PF00383">
    <property type="entry name" value="dCMP_cyt_deam_1"/>
    <property type="match status" value="1"/>
</dbReference>
<dbReference type="GO" id="GO:0004126">
    <property type="term" value="F:cytidine deaminase activity"/>
    <property type="evidence" value="ECO:0007669"/>
    <property type="project" value="UniProtKB-ARBA"/>
</dbReference>
<reference evidence="3 4" key="1">
    <citation type="submission" date="2014-11" db="EMBL/GenBank/DDBJ databases">
        <title>Draft Genome Sequence of Brevibacterium linens AE038-8.</title>
        <authorList>
            <person name="Maizel D."/>
            <person name="Utturkar S.M."/>
            <person name="Brown S.D."/>
            <person name="Ferrero M."/>
            <person name="Rosen B.P."/>
        </authorList>
    </citation>
    <scope>NUCLEOTIDE SEQUENCE [LARGE SCALE GENOMIC DNA]</scope>
    <source>
        <strain evidence="3 4">AE038-8</strain>
    </source>
</reference>
<proteinExistence type="inferred from homology"/>
<evidence type="ECO:0000256" key="1">
    <source>
        <dbReference type="ARBA" id="ARBA00006576"/>
    </source>
</evidence>
<dbReference type="InterPro" id="IPR015947">
    <property type="entry name" value="PUA-like_sf"/>
</dbReference>
<evidence type="ECO:0000313" key="3">
    <source>
        <dbReference type="EMBL" id="KHS52312.1"/>
    </source>
</evidence>
<dbReference type="InterPro" id="IPR007374">
    <property type="entry name" value="ASCH_domain"/>
</dbReference>
<dbReference type="Proteomes" id="UP000031488">
    <property type="component" value="Unassembled WGS sequence"/>
</dbReference>
<keyword evidence="4" id="KW-1185">Reference proteome</keyword>
<dbReference type="GO" id="GO:0055086">
    <property type="term" value="P:nucleobase-containing small molecule metabolic process"/>
    <property type="evidence" value="ECO:0007669"/>
    <property type="project" value="UniProtKB-ARBA"/>
</dbReference>
<protein>
    <submittedName>
        <fullName evidence="3">CMP/dCMP deaminase zinc-binding protein</fullName>
    </submittedName>
</protein>
<dbReference type="CDD" id="cd01283">
    <property type="entry name" value="cytidine_deaminase"/>
    <property type="match status" value="1"/>
</dbReference>
<accession>A0A0B9A0L5</accession>
<dbReference type="PATRIC" id="fig|1703.6.peg.1853"/>
<dbReference type="PANTHER" id="PTHR11644:SF2">
    <property type="entry name" value="CYTIDINE DEAMINASE"/>
    <property type="match status" value="1"/>
</dbReference>
<evidence type="ECO:0000313" key="4">
    <source>
        <dbReference type="Proteomes" id="UP000031488"/>
    </source>
</evidence>
<dbReference type="InterPro" id="IPR050202">
    <property type="entry name" value="Cyt/Deoxycyt_deaminase"/>
</dbReference>